<dbReference type="InterPro" id="IPR035979">
    <property type="entry name" value="RBD_domain_sf"/>
</dbReference>
<evidence type="ECO:0000313" key="7">
    <source>
        <dbReference type="EMBL" id="EMD39419.1"/>
    </source>
</evidence>
<feature type="compositionally biased region" description="Low complexity" evidence="5">
    <location>
        <begin position="180"/>
        <end position="194"/>
    </location>
</feature>
<organism evidence="7 8">
    <name type="scientific">Ceriporiopsis subvermispora (strain B)</name>
    <name type="common">White-rot fungus</name>
    <name type="synonym">Gelatoporia subvermispora</name>
    <dbReference type="NCBI Taxonomy" id="914234"/>
    <lineage>
        <taxon>Eukaryota</taxon>
        <taxon>Fungi</taxon>
        <taxon>Dikarya</taxon>
        <taxon>Basidiomycota</taxon>
        <taxon>Agaricomycotina</taxon>
        <taxon>Agaricomycetes</taxon>
        <taxon>Polyporales</taxon>
        <taxon>Gelatoporiaceae</taxon>
        <taxon>Gelatoporia</taxon>
    </lineage>
</organism>
<dbReference type="SMART" id="SM00360">
    <property type="entry name" value="RRM"/>
    <property type="match status" value="1"/>
</dbReference>
<feature type="region of interest" description="Disordered" evidence="5">
    <location>
        <begin position="175"/>
        <end position="262"/>
    </location>
</feature>
<name>M2PS28_CERS8</name>
<accession>M2PS28</accession>
<dbReference type="PANTHER" id="PTHR48029">
    <property type="entry name" value="NUCLEOLAR PROTEIN 8"/>
    <property type="match status" value="1"/>
</dbReference>
<dbReference type="PANTHER" id="PTHR48029:SF1">
    <property type="entry name" value="NUCLEOLAR PROTEIN 8"/>
    <property type="match status" value="1"/>
</dbReference>
<evidence type="ECO:0000256" key="5">
    <source>
        <dbReference type="SAM" id="MobiDB-lite"/>
    </source>
</evidence>
<dbReference type="Gene3D" id="3.30.70.330">
    <property type="match status" value="1"/>
</dbReference>
<dbReference type="Proteomes" id="UP000016930">
    <property type="component" value="Unassembled WGS sequence"/>
</dbReference>
<dbReference type="GO" id="GO:0003723">
    <property type="term" value="F:RNA binding"/>
    <property type="evidence" value="ECO:0007669"/>
    <property type="project" value="UniProtKB-UniRule"/>
</dbReference>
<feature type="compositionally biased region" description="Polar residues" evidence="5">
    <location>
        <begin position="243"/>
        <end position="259"/>
    </location>
</feature>
<dbReference type="InterPro" id="IPR012677">
    <property type="entry name" value="Nucleotide-bd_a/b_plait_sf"/>
</dbReference>
<dbReference type="AlphaFoldDB" id="M2PS28"/>
<proteinExistence type="predicted"/>
<dbReference type="STRING" id="914234.M2PS28"/>
<dbReference type="PROSITE" id="PS50102">
    <property type="entry name" value="RRM"/>
    <property type="match status" value="1"/>
</dbReference>
<evidence type="ECO:0000259" key="6">
    <source>
        <dbReference type="PROSITE" id="PS50102"/>
    </source>
</evidence>
<dbReference type="OrthoDB" id="6730379at2759"/>
<feature type="region of interest" description="Disordered" evidence="5">
    <location>
        <begin position="127"/>
        <end position="156"/>
    </location>
</feature>
<evidence type="ECO:0000256" key="2">
    <source>
        <dbReference type="ARBA" id="ARBA00022884"/>
    </source>
</evidence>
<dbReference type="HOGENOM" id="CLU_066926_0_0_1"/>
<feature type="domain" description="RRM" evidence="6">
    <location>
        <begin position="42"/>
        <end position="123"/>
    </location>
</feature>
<sequence>MHGAEESKNVSIMNNHLSYPSSLAVANPAPPPSVQPRPLLKDRLYTGNLHPTVDEYTLLQAFSKFGKVSKLDYLFHKTGPLRGKPRGYAFIEYAEQEDAQKALNGADGKLLRGRKLVVTYAHQAPLDEAGRSNARHRRPTTEAAKPTTLSLMKSVGSSRADAVDAKIARMEAKLRQLEHSSSSVVPSTSSRSHPSLPPKPLFSPAPAVSSIPSKSAAPDGGRPRKATSSLPMKPLSMLSPSSGISRPCSTPPVTHTPTIPSMKKTPLLGVKIVKKKG</sequence>
<dbReference type="Pfam" id="PF00076">
    <property type="entry name" value="RRM_1"/>
    <property type="match status" value="1"/>
</dbReference>
<evidence type="ECO:0000256" key="4">
    <source>
        <dbReference type="PROSITE-ProRule" id="PRU00176"/>
    </source>
</evidence>
<keyword evidence="8" id="KW-1185">Reference proteome</keyword>
<dbReference type="CDD" id="cd12355">
    <property type="entry name" value="RRM_RBM18"/>
    <property type="match status" value="1"/>
</dbReference>
<reference evidence="7 8" key="1">
    <citation type="journal article" date="2012" name="Proc. Natl. Acad. Sci. U.S.A.">
        <title>Comparative genomics of Ceriporiopsis subvermispora and Phanerochaete chrysosporium provide insight into selective ligninolysis.</title>
        <authorList>
            <person name="Fernandez-Fueyo E."/>
            <person name="Ruiz-Duenas F.J."/>
            <person name="Ferreira P."/>
            <person name="Floudas D."/>
            <person name="Hibbett D.S."/>
            <person name="Canessa P."/>
            <person name="Larrondo L.F."/>
            <person name="James T.Y."/>
            <person name="Seelenfreund D."/>
            <person name="Lobos S."/>
            <person name="Polanco R."/>
            <person name="Tello M."/>
            <person name="Honda Y."/>
            <person name="Watanabe T."/>
            <person name="Watanabe T."/>
            <person name="Ryu J.S."/>
            <person name="Kubicek C.P."/>
            <person name="Schmoll M."/>
            <person name="Gaskell J."/>
            <person name="Hammel K.E."/>
            <person name="St John F.J."/>
            <person name="Vanden Wymelenberg A."/>
            <person name="Sabat G."/>
            <person name="Splinter BonDurant S."/>
            <person name="Syed K."/>
            <person name="Yadav J.S."/>
            <person name="Doddapaneni H."/>
            <person name="Subramanian V."/>
            <person name="Lavin J.L."/>
            <person name="Oguiza J.A."/>
            <person name="Perez G."/>
            <person name="Pisabarro A.G."/>
            <person name="Ramirez L."/>
            <person name="Santoyo F."/>
            <person name="Master E."/>
            <person name="Coutinho P.M."/>
            <person name="Henrissat B."/>
            <person name="Lombard V."/>
            <person name="Magnuson J.K."/>
            <person name="Kuees U."/>
            <person name="Hori C."/>
            <person name="Igarashi K."/>
            <person name="Samejima M."/>
            <person name="Held B.W."/>
            <person name="Barry K.W."/>
            <person name="LaButti K.M."/>
            <person name="Lapidus A."/>
            <person name="Lindquist E.A."/>
            <person name="Lucas S.M."/>
            <person name="Riley R."/>
            <person name="Salamov A.A."/>
            <person name="Hoffmeister D."/>
            <person name="Schwenk D."/>
            <person name="Hadar Y."/>
            <person name="Yarden O."/>
            <person name="de Vries R.P."/>
            <person name="Wiebenga A."/>
            <person name="Stenlid J."/>
            <person name="Eastwood D."/>
            <person name="Grigoriev I.V."/>
            <person name="Berka R.M."/>
            <person name="Blanchette R.A."/>
            <person name="Kersten P."/>
            <person name="Martinez A.T."/>
            <person name="Vicuna R."/>
            <person name="Cullen D."/>
        </authorList>
    </citation>
    <scope>NUCLEOTIDE SEQUENCE [LARGE SCALE GENOMIC DNA]</scope>
    <source>
        <strain evidence="7 8">B</strain>
    </source>
</reference>
<dbReference type="InterPro" id="IPR000504">
    <property type="entry name" value="RRM_dom"/>
</dbReference>
<protein>
    <recommendedName>
        <fullName evidence="1">Probable RNA-binding protein 18</fullName>
    </recommendedName>
    <alternativeName>
        <fullName evidence="3">RNA-binding motif protein 18</fullName>
    </alternativeName>
</protein>
<feature type="compositionally biased region" description="Polar residues" evidence="5">
    <location>
        <begin position="147"/>
        <end position="156"/>
    </location>
</feature>
<keyword evidence="2 4" id="KW-0694">RNA-binding</keyword>
<dbReference type="EMBL" id="KB445794">
    <property type="protein sequence ID" value="EMD39419.1"/>
    <property type="molecule type" value="Genomic_DNA"/>
</dbReference>
<dbReference type="SUPFAM" id="SSF54928">
    <property type="entry name" value="RNA-binding domain, RBD"/>
    <property type="match status" value="1"/>
</dbReference>
<evidence type="ECO:0000256" key="3">
    <source>
        <dbReference type="ARBA" id="ARBA00030780"/>
    </source>
</evidence>
<feature type="compositionally biased region" description="Low complexity" evidence="5">
    <location>
        <begin position="228"/>
        <end position="242"/>
    </location>
</feature>
<evidence type="ECO:0000313" key="8">
    <source>
        <dbReference type="Proteomes" id="UP000016930"/>
    </source>
</evidence>
<evidence type="ECO:0000256" key="1">
    <source>
        <dbReference type="ARBA" id="ARBA00021141"/>
    </source>
</evidence>
<gene>
    <name evidence="7" type="ORF">CERSUDRAFT_113071</name>
</gene>
<dbReference type="InterPro" id="IPR039157">
    <property type="entry name" value="RBM18_RRM"/>
</dbReference>